<dbReference type="AlphaFoldDB" id="A0A832I693"/>
<reference evidence="2" key="1">
    <citation type="journal article" date="2020" name="mSystems">
        <title>Genome- and Community-Level Interaction Insights into Carbon Utilization and Element Cycling Functions of Hydrothermarchaeota in Hydrothermal Sediment.</title>
        <authorList>
            <person name="Zhou Z."/>
            <person name="Liu Y."/>
            <person name="Xu W."/>
            <person name="Pan J."/>
            <person name="Luo Z.H."/>
            <person name="Li M."/>
        </authorList>
    </citation>
    <scope>NUCLEOTIDE SEQUENCE [LARGE SCALE GENOMIC DNA]</scope>
    <source>
        <strain evidence="2">SpSt-381</strain>
    </source>
</reference>
<evidence type="ECO:0000313" key="2">
    <source>
        <dbReference type="EMBL" id="HGZ44329.1"/>
    </source>
</evidence>
<evidence type="ECO:0000256" key="1">
    <source>
        <dbReference type="SAM" id="SignalP"/>
    </source>
</evidence>
<feature type="chain" id="PRO_5032326322" evidence="1">
    <location>
        <begin position="24"/>
        <end position="307"/>
    </location>
</feature>
<dbReference type="EMBL" id="DSQF01000026">
    <property type="protein sequence ID" value="HGZ44329.1"/>
    <property type="molecule type" value="Genomic_DNA"/>
</dbReference>
<organism evidence="2">
    <name type="scientific">Eiseniibacteriota bacterium</name>
    <dbReference type="NCBI Taxonomy" id="2212470"/>
    <lineage>
        <taxon>Bacteria</taxon>
        <taxon>Candidatus Eiseniibacteriota</taxon>
    </lineage>
</organism>
<name>A0A832I693_UNCEI</name>
<feature type="signal peptide" evidence="1">
    <location>
        <begin position="1"/>
        <end position="23"/>
    </location>
</feature>
<gene>
    <name evidence="2" type="ORF">ENR23_13100</name>
</gene>
<proteinExistence type="predicted"/>
<accession>A0A832I693</accession>
<sequence length="307" mass="31584">MLRRFSAVLALAALALAPAAALADALDAPTVELVAAGHGKLSLRVTAGPSGLPNGFAVYWMTQQDYDDYGNVWPDQLTYPTLKWAMFTGAPTLNDGGGAYTTFKLGAGESVVVEIGDLLMETGVTTNFEHELGDGSTAPTDWVVCAYALGGAGSTRSAYSLNAQGMTTLSQNCTYTIGYWKNHPSAWPVLNLTLGTVNYTQAQLLSILASPVKGNGLVSLAHQLIAAKLNVANGADPSAAAAAIAAADALIGGLVVPPVGAGYLPPSATSATTQILDDYNNGIIGPGHCGTVPAKPTTWGSIKSLYR</sequence>
<keyword evidence="1" id="KW-0732">Signal</keyword>
<comment type="caution">
    <text evidence="2">The sequence shown here is derived from an EMBL/GenBank/DDBJ whole genome shotgun (WGS) entry which is preliminary data.</text>
</comment>
<protein>
    <submittedName>
        <fullName evidence="2">Uncharacterized protein</fullName>
    </submittedName>
</protein>